<keyword evidence="6" id="KW-1015">Disulfide bond</keyword>
<dbReference type="PANTHER" id="PTHR12411">
    <property type="entry name" value="CYSTEINE PROTEASE FAMILY C1-RELATED"/>
    <property type="match status" value="1"/>
</dbReference>
<keyword evidence="10" id="KW-1185">Reference proteome</keyword>
<dbReference type="PROSITE" id="PS00640">
    <property type="entry name" value="THIOL_PROTEASE_ASN"/>
    <property type="match status" value="1"/>
</dbReference>
<dbReference type="Gramene" id="ERN10966">
    <property type="protein sequence ID" value="ERN10966"/>
    <property type="gene ID" value="AMTR_s01332p00008900"/>
</dbReference>
<dbReference type="AlphaFoldDB" id="W1PTD1"/>
<dbReference type="SUPFAM" id="SSF54001">
    <property type="entry name" value="Cysteine proteinases"/>
    <property type="match status" value="1"/>
</dbReference>
<evidence type="ECO:0000256" key="3">
    <source>
        <dbReference type="ARBA" id="ARBA00022729"/>
    </source>
</evidence>
<dbReference type="PRINTS" id="PR00705">
    <property type="entry name" value="PAPAIN"/>
</dbReference>
<dbReference type="InterPro" id="IPR025660">
    <property type="entry name" value="Pept_his_AS"/>
</dbReference>
<evidence type="ECO:0000256" key="4">
    <source>
        <dbReference type="ARBA" id="ARBA00022801"/>
    </source>
</evidence>
<dbReference type="PROSITE" id="PS00639">
    <property type="entry name" value="THIOL_PROTEASE_HIS"/>
    <property type="match status" value="1"/>
</dbReference>
<dbReference type="InterPro" id="IPR013128">
    <property type="entry name" value="Peptidase_C1A"/>
</dbReference>
<evidence type="ECO:0000256" key="1">
    <source>
        <dbReference type="ARBA" id="ARBA00008455"/>
    </source>
</evidence>
<evidence type="ECO:0000259" key="8">
    <source>
        <dbReference type="SMART" id="SM00848"/>
    </source>
</evidence>
<dbReference type="PROSITE" id="PS00139">
    <property type="entry name" value="THIOL_PROTEASE_CYS"/>
    <property type="match status" value="1"/>
</dbReference>
<keyword evidence="3" id="KW-0732">Signal</keyword>
<dbReference type="GO" id="GO:0051603">
    <property type="term" value="P:proteolysis involved in protein catabolic process"/>
    <property type="evidence" value="ECO:0000318"/>
    <property type="project" value="GO_Central"/>
</dbReference>
<evidence type="ECO:0000256" key="2">
    <source>
        <dbReference type="ARBA" id="ARBA00022670"/>
    </source>
</evidence>
<dbReference type="Pfam" id="PF00112">
    <property type="entry name" value="Peptidase_C1"/>
    <property type="match status" value="1"/>
</dbReference>
<dbReference type="InterPro" id="IPR000169">
    <property type="entry name" value="Pept_cys_AS"/>
</dbReference>
<dbReference type="OrthoDB" id="10253408at2759"/>
<reference evidence="10" key="1">
    <citation type="journal article" date="2013" name="Science">
        <title>The Amborella genome and the evolution of flowering plants.</title>
        <authorList>
            <consortium name="Amborella Genome Project"/>
        </authorList>
    </citation>
    <scope>NUCLEOTIDE SEQUENCE [LARGE SCALE GENOMIC DNA]</scope>
</reference>
<evidence type="ECO:0000256" key="6">
    <source>
        <dbReference type="ARBA" id="ARBA00023157"/>
    </source>
</evidence>
<dbReference type="HOGENOM" id="CLU_012184_1_0_1"/>
<protein>
    <submittedName>
        <fullName evidence="9">Uncharacterized protein</fullName>
    </submittedName>
</protein>
<sequence>MARLAISLSTVLFAAMFFVGHWLPLVAPRQLEEATMSVRFDQWMANHGVEYESIEEKEKRFNVFKENLRFIESVNAEKRSYKLSLNKFADLSLDEFRKQYMGLRGDVAPPKKAPVGPFMYANVSALALAPAPAPEYDTMDWREKGVVTPIKDQQDCGCCWAFSAVAAVESITKIKTGNSVSLSEQELVDCVTGGTSRGCQGGLMDEAFQFIINNGGLASEADYPYQAMDGACDAQKSSSKTSTITGYQNIPSGDEDSLLRAVANQPVSVGVDGSGFEFKHYSEGVFTGDCGTEMSHAVTAIGYGTTEDGTDYWLIKNSWGQTWGDKGYMKMQRGVNLCGIANMASYPVA</sequence>
<gene>
    <name evidence="9" type="ORF">AMTR_s01332p00008900</name>
</gene>
<dbReference type="InterPro" id="IPR025661">
    <property type="entry name" value="Pept_asp_AS"/>
</dbReference>
<keyword evidence="5" id="KW-0788">Thiol protease</keyword>
<proteinExistence type="inferred from homology"/>
<dbReference type="Gene3D" id="3.90.70.10">
    <property type="entry name" value="Cysteine proteinases"/>
    <property type="match status" value="1"/>
</dbReference>
<dbReference type="SMART" id="SM00645">
    <property type="entry name" value="Pept_C1"/>
    <property type="match status" value="1"/>
</dbReference>
<comment type="similarity">
    <text evidence="1">Belongs to the peptidase C1 family.</text>
</comment>
<dbReference type="Pfam" id="PF08246">
    <property type="entry name" value="Inhibitor_I29"/>
    <property type="match status" value="1"/>
</dbReference>
<dbReference type="InterPro" id="IPR013201">
    <property type="entry name" value="Prot_inhib_I29"/>
</dbReference>
<dbReference type="eggNOG" id="KOG1543">
    <property type="taxonomic scope" value="Eukaryota"/>
</dbReference>
<dbReference type="GO" id="GO:0004197">
    <property type="term" value="F:cysteine-type endopeptidase activity"/>
    <property type="evidence" value="ECO:0000318"/>
    <property type="project" value="GO_Central"/>
</dbReference>
<dbReference type="FunFam" id="3.90.70.10:FF:000023">
    <property type="entry name" value="Senescence-specific cysteine protease SAG39"/>
    <property type="match status" value="1"/>
</dbReference>
<evidence type="ECO:0000313" key="10">
    <source>
        <dbReference type="Proteomes" id="UP000017836"/>
    </source>
</evidence>
<feature type="domain" description="Peptidase C1A papain C-terminal" evidence="7">
    <location>
        <begin position="135"/>
        <end position="348"/>
    </location>
</feature>
<dbReference type="InterPro" id="IPR038765">
    <property type="entry name" value="Papain-like_cys_pep_sf"/>
</dbReference>
<dbReference type="InterPro" id="IPR039417">
    <property type="entry name" value="Peptidase_C1A_papain-like"/>
</dbReference>
<accession>W1PTD1</accession>
<dbReference type="Proteomes" id="UP000017836">
    <property type="component" value="Unassembled WGS sequence"/>
</dbReference>
<dbReference type="InterPro" id="IPR000668">
    <property type="entry name" value="Peptidase_C1A_C"/>
</dbReference>
<evidence type="ECO:0000313" key="9">
    <source>
        <dbReference type="EMBL" id="ERN10966.1"/>
    </source>
</evidence>
<dbReference type="GO" id="GO:0005615">
    <property type="term" value="C:extracellular space"/>
    <property type="evidence" value="ECO:0000318"/>
    <property type="project" value="GO_Central"/>
</dbReference>
<evidence type="ECO:0000259" key="7">
    <source>
        <dbReference type="SMART" id="SM00645"/>
    </source>
</evidence>
<dbReference type="EMBL" id="KI392727">
    <property type="protein sequence ID" value="ERN10966.1"/>
    <property type="molecule type" value="Genomic_DNA"/>
</dbReference>
<dbReference type="SMART" id="SM00848">
    <property type="entry name" value="Inhibitor_I29"/>
    <property type="match status" value="1"/>
</dbReference>
<dbReference type="MEROPS" id="I29.003"/>
<evidence type="ECO:0000256" key="5">
    <source>
        <dbReference type="ARBA" id="ARBA00022807"/>
    </source>
</evidence>
<dbReference type="CDD" id="cd02248">
    <property type="entry name" value="Peptidase_C1A"/>
    <property type="match status" value="1"/>
</dbReference>
<organism evidence="9 10">
    <name type="scientific">Amborella trichopoda</name>
    <dbReference type="NCBI Taxonomy" id="13333"/>
    <lineage>
        <taxon>Eukaryota</taxon>
        <taxon>Viridiplantae</taxon>
        <taxon>Streptophyta</taxon>
        <taxon>Embryophyta</taxon>
        <taxon>Tracheophyta</taxon>
        <taxon>Spermatophyta</taxon>
        <taxon>Magnoliopsida</taxon>
        <taxon>Amborellales</taxon>
        <taxon>Amborellaceae</taxon>
        <taxon>Amborella</taxon>
    </lineage>
</organism>
<name>W1PTD1_AMBTC</name>
<feature type="domain" description="Cathepsin propeptide inhibitor" evidence="8">
    <location>
        <begin position="40"/>
        <end position="96"/>
    </location>
</feature>
<dbReference type="GO" id="GO:0005764">
    <property type="term" value="C:lysosome"/>
    <property type="evidence" value="ECO:0000318"/>
    <property type="project" value="GO_Central"/>
</dbReference>
<dbReference type="KEGG" id="atr:18439152"/>
<keyword evidence="2" id="KW-0645">Protease</keyword>
<dbReference type="OMA" id="QAMDGAC"/>
<keyword evidence="4" id="KW-0378">Hydrolase</keyword>